<sequence>MGGHHSSGFGHQGSWHNMVPPSGDEGSGDDDSTGTSASNRKRQFLFRSDPQYSWHAVDQTRSRNVSPTHLIVGSYIVAIILFVIVISHIRRRQRRRARIESSFSEEVDVVDLEDQKISAAAED</sequence>
<dbReference type="OrthoDB" id="2994496at2759"/>
<dbReference type="EMBL" id="MU250581">
    <property type="protein sequence ID" value="KAG7439904.1"/>
    <property type="molecule type" value="Genomic_DNA"/>
</dbReference>
<evidence type="ECO:0000256" key="1">
    <source>
        <dbReference type="SAM" id="MobiDB-lite"/>
    </source>
</evidence>
<dbReference type="RefSeq" id="XP_043033404.1">
    <property type="nucleotide sequence ID" value="XM_043181774.1"/>
</dbReference>
<evidence type="ECO:0008006" key="5">
    <source>
        <dbReference type="Google" id="ProtNLM"/>
    </source>
</evidence>
<evidence type="ECO:0000313" key="4">
    <source>
        <dbReference type="Proteomes" id="UP000812287"/>
    </source>
</evidence>
<evidence type="ECO:0000256" key="2">
    <source>
        <dbReference type="SAM" id="Phobius"/>
    </source>
</evidence>
<proteinExistence type="predicted"/>
<keyword evidence="4" id="KW-1185">Reference proteome</keyword>
<reference evidence="3" key="1">
    <citation type="submission" date="2020-11" db="EMBL/GenBank/DDBJ databases">
        <title>Adaptations for nitrogen fixation in a non-lichenized fungal sporocarp promotes dispersal by wood-feeding termites.</title>
        <authorList>
            <consortium name="DOE Joint Genome Institute"/>
            <person name="Koch R.A."/>
            <person name="Yoon G."/>
            <person name="Arayal U."/>
            <person name="Lail K."/>
            <person name="Amirebrahimi M."/>
            <person name="Labutti K."/>
            <person name="Lipzen A."/>
            <person name="Riley R."/>
            <person name="Barry K."/>
            <person name="Henrissat B."/>
            <person name="Grigoriev I.V."/>
            <person name="Herr J.R."/>
            <person name="Aime M.C."/>
        </authorList>
    </citation>
    <scope>NUCLEOTIDE SEQUENCE</scope>
    <source>
        <strain evidence="3">MCA 3950</strain>
    </source>
</reference>
<dbReference type="GeneID" id="66104070"/>
<accession>A0A9P7VH77</accession>
<dbReference type="AlphaFoldDB" id="A0A9P7VH77"/>
<feature type="region of interest" description="Disordered" evidence="1">
    <location>
        <begin position="1"/>
        <end position="44"/>
    </location>
</feature>
<feature type="compositionally biased region" description="Low complexity" evidence="1">
    <location>
        <begin position="1"/>
        <end position="14"/>
    </location>
</feature>
<dbReference type="Proteomes" id="UP000812287">
    <property type="component" value="Unassembled WGS sequence"/>
</dbReference>
<gene>
    <name evidence="3" type="ORF">BT62DRAFT_652174</name>
</gene>
<keyword evidence="2" id="KW-1133">Transmembrane helix</keyword>
<name>A0A9P7VH77_9AGAR</name>
<keyword evidence="2" id="KW-0812">Transmembrane</keyword>
<organism evidence="3 4">
    <name type="scientific">Guyanagaster necrorhizus</name>
    <dbReference type="NCBI Taxonomy" id="856835"/>
    <lineage>
        <taxon>Eukaryota</taxon>
        <taxon>Fungi</taxon>
        <taxon>Dikarya</taxon>
        <taxon>Basidiomycota</taxon>
        <taxon>Agaricomycotina</taxon>
        <taxon>Agaricomycetes</taxon>
        <taxon>Agaricomycetidae</taxon>
        <taxon>Agaricales</taxon>
        <taxon>Marasmiineae</taxon>
        <taxon>Physalacriaceae</taxon>
        <taxon>Guyanagaster</taxon>
    </lineage>
</organism>
<feature type="transmembrane region" description="Helical" evidence="2">
    <location>
        <begin position="70"/>
        <end position="89"/>
    </location>
</feature>
<keyword evidence="2" id="KW-0472">Membrane</keyword>
<comment type="caution">
    <text evidence="3">The sequence shown here is derived from an EMBL/GenBank/DDBJ whole genome shotgun (WGS) entry which is preliminary data.</text>
</comment>
<protein>
    <recommendedName>
        <fullName evidence="5">Transmembrane protein</fullName>
    </recommendedName>
</protein>
<evidence type="ECO:0000313" key="3">
    <source>
        <dbReference type="EMBL" id="KAG7439904.1"/>
    </source>
</evidence>